<evidence type="ECO:0000313" key="2">
    <source>
        <dbReference type="Proteomes" id="UP001314170"/>
    </source>
</evidence>
<dbReference type="AlphaFoldDB" id="A0AAV1R3X2"/>
<sequence length="70" mass="8091">MNPTWPITLVARKSTSSMVRTNQLQPSQRGTETKYYVPPVYLVMINLNDLGRAVTGYKSIEYRLWKVVET</sequence>
<organism evidence="1 2">
    <name type="scientific">Dovyalis caffra</name>
    <dbReference type="NCBI Taxonomy" id="77055"/>
    <lineage>
        <taxon>Eukaryota</taxon>
        <taxon>Viridiplantae</taxon>
        <taxon>Streptophyta</taxon>
        <taxon>Embryophyta</taxon>
        <taxon>Tracheophyta</taxon>
        <taxon>Spermatophyta</taxon>
        <taxon>Magnoliopsida</taxon>
        <taxon>eudicotyledons</taxon>
        <taxon>Gunneridae</taxon>
        <taxon>Pentapetalae</taxon>
        <taxon>rosids</taxon>
        <taxon>fabids</taxon>
        <taxon>Malpighiales</taxon>
        <taxon>Salicaceae</taxon>
        <taxon>Flacourtieae</taxon>
        <taxon>Dovyalis</taxon>
    </lineage>
</organism>
<protein>
    <submittedName>
        <fullName evidence="1">Uncharacterized protein</fullName>
    </submittedName>
</protein>
<accession>A0AAV1R3X2</accession>
<proteinExistence type="predicted"/>
<comment type="caution">
    <text evidence="1">The sequence shown here is derived from an EMBL/GenBank/DDBJ whole genome shotgun (WGS) entry which is preliminary data.</text>
</comment>
<evidence type="ECO:0000313" key="1">
    <source>
        <dbReference type="EMBL" id="CAK7328456.1"/>
    </source>
</evidence>
<dbReference type="Proteomes" id="UP001314170">
    <property type="component" value="Unassembled WGS sequence"/>
</dbReference>
<gene>
    <name evidence="1" type="ORF">DCAF_LOCUS6180</name>
</gene>
<dbReference type="EMBL" id="CAWUPB010000893">
    <property type="protein sequence ID" value="CAK7328456.1"/>
    <property type="molecule type" value="Genomic_DNA"/>
</dbReference>
<name>A0AAV1R3X2_9ROSI</name>
<keyword evidence="2" id="KW-1185">Reference proteome</keyword>
<reference evidence="1 2" key="1">
    <citation type="submission" date="2024-01" db="EMBL/GenBank/DDBJ databases">
        <authorList>
            <person name="Waweru B."/>
        </authorList>
    </citation>
    <scope>NUCLEOTIDE SEQUENCE [LARGE SCALE GENOMIC DNA]</scope>
</reference>